<evidence type="ECO:0000313" key="4">
    <source>
        <dbReference type="EMBL" id="GAA1988528.1"/>
    </source>
</evidence>
<feature type="domain" description="Flavin reductase like" evidence="3">
    <location>
        <begin position="11"/>
        <end position="155"/>
    </location>
</feature>
<reference evidence="5" key="1">
    <citation type="journal article" date="2019" name="Int. J. Syst. Evol. Microbiol.">
        <title>The Global Catalogue of Microorganisms (GCM) 10K type strain sequencing project: providing services to taxonomists for standard genome sequencing and annotation.</title>
        <authorList>
            <consortium name="The Broad Institute Genomics Platform"/>
            <consortium name="The Broad Institute Genome Sequencing Center for Infectious Disease"/>
            <person name="Wu L."/>
            <person name="Ma J."/>
        </authorList>
    </citation>
    <scope>NUCLEOTIDE SEQUENCE [LARGE SCALE GENOMIC DNA]</scope>
    <source>
        <strain evidence="5">JCM 14545</strain>
    </source>
</reference>
<evidence type="ECO:0000313" key="5">
    <source>
        <dbReference type="Proteomes" id="UP001501116"/>
    </source>
</evidence>
<evidence type="ECO:0000256" key="1">
    <source>
        <dbReference type="ARBA" id="ARBA00008898"/>
    </source>
</evidence>
<evidence type="ECO:0000256" key="2">
    <source>
        <dbReference type="ARBA" id="ARBA00023002"/>
    </source>
</evidence>
<dbReference type="InterPro" id="IPR012349">
    <property type="entry name" value="Split_barrel_FMN-bd"/>
</dbReference>
<name>A0ABP5E1Q7_9PSEU</name>
<dbReference type="RefSeq" id="WP_344430487.1">
    <property type="nucleotide sequence ID" value="NZ_BAAANN010000049.1"/>
</dbReference>
<organism evidence="4 5">
    <name type="scientific">Amycolatopsis minnesotensis</name>
    <dbReference type="NCBI Taxonomy" id="337894"/>
    <lineage>
        <taxon>Bacteria</taxon>
        <taxon>Bacillati</taxon>
        <taxon>Actinomycetota</taxon>
        <taxon>Actinomycetes</taxon>
        <taxon>Pseudonocardiales</taxon>
        <taxon>Pseudonocardiaceae</taxon>
        <taxon>Amycolatopsis</taxon>
    </lineage>
</organism>
<dbReference type="Gene3D" id="2.30.110.10">
    <property type="entry name" value="Electron Transport, Fmn-binding Protein, Chain A"/>
    <property type="match status" value="1"/>
</dbReference>
<proteinExistence type="inferred from homology"/>
<dbReference type="InterPro" id="IPR050268">
    <property type="entry name" value="NADH-dep_flavin_reductase"/>
</dbReference>
<comment type="similarity">
    <text evidence="1">Belongs to the non-flavoprotein flavin reductase family.</text>
</comment>
<gene>
    <name evidence="4" type="ORF">GCM10009754_78260</name>
</gene>
<dbReference type="SMART" id="SM00903">
    <property type="entry name" value="Flavin_Reduct"/>
    <property type="match status" value="1"/>
</dbReference>
<dbReference type="Pfam" id="PF01613">
    <property type="entry name" value="Flavin_Reduct"/>
    <property type="match status" value="1"/>
</dbReference>
<comment type="caution">
    <text evidence="4">The sequence shown here is derived from an EMBL/GenBank/DDBJ whole genome shotgun (WGS) entry which is preliminary data.</text>
</comment>
<dbReference type="PANTHER" id="PTHR30466:SF11">
    <property type="entry name" value="FLAVIN-DEPENDENT MONOOXYGENASE, REDUCTASE SUBUNIT HSAB"/>
    <property type="match status" value="1"/>
</dbReference>
<dbReference type="InterPro" id="IPR002563">
    <property type="entry name" value="Flavin_Rdtase-like_dom"/>
</dbReference>
<sequence>MIDRNNFTDLVSALCSPVTVVTTMTSEGPYGSTVSSFTSLSNDPPLMSFALARDSGLLKYLRPGARAGVNILGADQQDIASALAHRNRGPCVKFAGIDWRLRGGLPHLPESAGWTAGYVERHIDGGDHVLLVLRVEEAASTTTAPLIYARRVFGTHSAHALAG</sequence>
<dbReference type="PANTHER" id="PTHR30466">
    <property type="entry name" value="FLAVIN REDUCTASE"/>
    <property type="match status" value="1"/>
</dbReference>
<dbReference type="SUPFAM" id="SSF50475">
    <property type="entry name" value="FMN-binding split barrel"/>
    <property type="match status" value="1"/>
</dbReference>
<keyword evidence="2" id="KW-0560">Oxidoreductase</keyword>
<keyword evidence="5" id="KW-1185">Reference proteome</keyword>
<accession>A0ABP5E1Q7</accession>
<dbReference type="Proteomes" id="UP001501116">
    <property type="component" value="Unassembled WGS sequence"/>
</dbReference>
<evidence type="ECO:0000259" key="3">
    <source>
        <dbReference type="SMART" id="SM00903"/>
    </source>
</evidence>
<dbReference type="EMBL" id="BAAANN010000049">
    <property type="protein sequence ID" value="GAA1988528.1"/>
    <property type="molecule type" value="Genomic_DNA"/>
</dbReference>
<protein>
    <submittedName>
        <fullName evidence="4">Flavin reductase family protein</fullName>
    </submittedName>
</protein>